<keyword evidence="3" id="KW-0479">Metal-binding</keyword>
<dbReference type="Gene3D" id="3.60.15.10">
    <property type="entry name" value="Ribonuclease Z/Hydroxyacylglutathione hydrolase-like"/>
    <property type="match status" value="1"/>
</dbReference>
<dbReference type="RefSeq" id="WP_303737331.1">
    <property type="nucleotide sequence ID" value="NZ_SUTE01000064.1"/>
</dbReference>
<evidence type="ECO:0000256" key="2">
    <source>
        <dbReference type="ARBA" id="ARBA00007749"/>
    </source>
</evidence>
<comment type="cofactor">
    <cofactor evidence="1">
        <name>Zn(2+)</name>
        <dbReference type="ChEBI" id="CHEBI:29105"/>
    </cofactor>
</comment>
<evidence type="ECO:0000256" key="3">
    <source>
        <dbReference type="ARBA" id="ARBA00022723"/>
    </source>
</evidence>
<comment type="similarity">
    <text evidence="2">Belongs to the metallo-beta-lactamase superfamily.</text>
</comment>
<dbReference type="PANTHER" id="PTHR42978">
    <property type="entry name" value="QUORUM-QUENCHING LACTONASE YTNP-RELATED-RELATED"/>
    <property type="match status" value="1"/>
</dbReference>
<reference evidence="7" key="1">
    <citation type="submission" date="2019-04" db="EMBL/GenBank/DDBJ databases">
        <title>Evolution of Biomass-Degrading Anaerobic Consortia Revealed by Metagenomics.</title>
        <authorList>
            <person name="Peng X."/>
        </authorList>
    </citation>
    <scope>NUCLEOTIDE SEQUENCE</scope>
    <source>
        <strain evidence="7">SIG12</strain>
    </source>
</reference>
<accession>A0A8T3VLQ1</accession>
<dbReference type="Proteomes" id="UP000762703">
    <property type="component" value="Unassembled WGS sequence"/>
</dbReference>
<name>A0A8T3VLQ1_9EURY</name>
<dbReference type="InterPro" id="IPR051013">
    <property type="entry name" value="MBL_superfamily_lactonases"/>
</dbReference>
<dbReference type="GO" id="GO:0016787">
    <property type="term" value="F:hydrolase activity"/>
    <property type="evidence" value="ECO:0007669"/>
    <property type="project" value="UniProtKB-KW"/>
</dbReference>
<protein>
    <submittedName>
        <fullName evidence="7">MBL fold metallo-hydrolase</fullName>
    </submittedName>
</protein>
<feature type="domain" description="Metallo-beta-lactamase" evidence="6">
    <location>
        <begin position="36"/>
        <end position="231"/>
    </location>
</feature>
<sequence>MEIKAVKTYENGFMTQAFAFGGEGGEFDTSIKYRSSIQNYLIDTGDDVILIDTDMPSEMPPQEVDENTPLSMGTRIANYLSALKELGYDKEDVTKILITHKHADHTGEIRQFPNAEVYLSKTEAEELNLEGDNIVPVEFDDGPFYNFEKSQKIVDDVYLIEAIGHTTGNSIVIAKNDDLFYMFHGDVTYTDEALYANKLSVVFEDIEKARETLDNVREFVKNQPTVYLSTHTPLGHENLENKSVIDFENPPESIYPK</sequence>
<evidence type="ECO:0000256" key="5">
    <source>
        <dbReference type="ARBA" id="ARBA00022833"/>
    </source>
</evidence>
<evidence type="ECO:0000259" key="6">
    <source>
        <dbReference type="SMART" id="SM00849"/>
    </source>
</evidence>
<dbReference type="GO" id="GO:0046872">
    <property type="term" value="F:metal ion binding"/>
    <property type="evidence" value="ECO:0007669"/>
    <property type="project" value="UniProtKB-KW"/>
</dbReference>
<dbReference type="SUPFAM" id="SSF56281">
    <property type="entry name" value="Metallo-hydrolase/oxidoreductase"/>
    <property type="match status" value="1"/>
</dbReference>
<proteinExistence type="inferred from homology"/>
<comment type="caution">
    <text evidence="7">The sequence shown here is derived from an EMBL/GenBank/DDBJ whole genome shotgun (WGS) entry which is preliminary data.</text>
</comment>
<organism evidence="7 8">
    <name type="scientific">Methanobrevibacter millerae</name>
    <dbReference type="NCBI Taxonomy" id="230361"/>
    <lineage>
        <taxon>Archaea</taxon>
        <taxon>Methanobacteriati</taxon>
        <taxon>Methanobacteriota</taxon>
        <taxon>Methanomada group</taxon>
        <taxon>Methanobacteria</taxon>
        <taxon>Methanobacteriales</taxon>
        <taxon>Methanobacteriaceae</taxon>
        <taxon>Methanobrevibacter</taxon>
    </lineage>
</organism>
<evidence type="ECO:0000256" key="1">
    <source>
        <dbReference type="ARBA" id="ARBA00001947"/>
    </source>
</evidence>
<dbReference type="InterPro" id="IPR001279">
    <property type="entry name" value="Metallo-B-lactamas"/>
</dbReference>
<evidence type="ECO:0000313" key="7">
    <source>
        <dbReference type="EMBL" id="MBE6505681.1"/>
    </source>
</evidence>
<dbReference type="AlphaFoldDB" id="A0A8T3VLQ1"/>
<evidence type="ECO:0000313" key="8">
    <source>
        <dbReference type="Proteomes" id="UP000762703"/>
    </source>
</evidence>
<dbReference type="Pfam" id="PF00753">
    <property type="entry name" value="Lactamase_B"/>
    <property type="match status" value="1"/>
</dbReference>
<keyword evidence="5" id="KW-0862">Zinc</keyword>
<gene>
    <name evidence="7" type="ORF">E7Z73_08100</name>
</gene>
<dbReference type="InterPro" id="IPR036866">
    <property type="entry name" value="RibonucZ/Hydroxyglut_hydro"/>
</dbReference>
<keyword evidence="4" id="KW-0378">Hydrolase</keyword>
<dbReference type="PANTHER" id="PTHR42978:SF2">
    <property type="entry name" value="102 KBASES UNSTABLE REGION: FROM 1 TO 119443"/>
    <property type="match status" value="1"/>
</dbReference>
<dbReference type="EMBL" id="SUTE01000064">
    <property type="protein sequence ID" value="MBE6505681.1"/>
    <property type="molecule type" value="Genomic_DNA"/>
</dbReference>
<evidence type="ECO:0000256" key="4">
    <source>
        <dbReference type="ARBA" id="ARBA00022801"/>
    </source>
</evidence>
<dbReference type="SMART" id="SM00849">
    <property type="entry name" value="Lactamase_B"/>
    <property type="match status" value="1"/>
</dbReference>